<keyword evidence="2" id="KW-0472">Membrane</keyword>
<evidence type="ECO:0000313" key="3">
    <source>
        <dbReference type="EMBL" id="ASR46989.1"/>
    </source>
</evidence>
<keyword evidence="2" id="KW-0812">Transmembrane</keyword>
<reference evidence="3 4" key="1">
    <citation type="submission" date="2017-03" db="EMBL/GenBank/DDBJ databases">
        <title>Complete genome sequence of Paenibacillus Kribbensis producing bioflocculants.</title>
        <authorList>
            <person name="Lee H.-G."/>
            <person name="Oh H.-M."/>
        </authorList>
    </citation>
    <scope>NUCLEOTIDE SEQUENCE [LARGE SCALE GENOMIC DNA]</scope>
    <source>
        <strain evidence="3 4">AM49</strain>
    </source>
</reference>
<feature type="region of interest" description="Disordered" evidence="1">
    <location>
        <begin position="155"/>
        <end position="174"/>
    </location>
</feature>
<evidence type="ECO:0000256" key="2">
    <source>
        <dbReference type="SAM" id="Phobius"/>
    </source>
</evidence>
<protein>
    <submittedName>
        <fullName evidence="3">Stage III sporulation protein AF</fullName>
    </submittedName>
</protein>
<dbReference type="EMBL" id="CP020028">
    <property type="protein sequence ID" value="ASR46989.1"/>
    <property type="molecule type" value="Genomic_DNA"/>
</dbReference>
<dbReference type="STRING" id="172713.GCA_001705305_03994"/>
<feature type="transmembrane region" description="Helical" evidence="2">
    <location>
        <begin position="37"/>
        <end position="55"/>
    </location>
</feature>
<dbReference type="Pfam" id="PF09581">
    <property type="entry name" value="Spore_III_AF"/>
    <property type="match status" value="1"/>
</dbReference>
<keyword evidence="4" id="KW-1185">Reference proteome</keyword>
<sequence>MTWLGGWLKELVLIVLLASFVDMILPSRSMERYVKLVLSLLILLTLLSPVVRLLSTSPSEILGRAFDLQRQAEMNQREPTLEEILAKGNKLKQQQEQSSMQWAGQEVAKEMKAQLEQYTGLPIQSVQVTLAQIEQKESGLKAGTGIQSVVVKLAEQQPENEKKSMNEPSGADSKPIMVEPVAEKTVHIHVEPTPSNASDQAEGTQSNPRSSDEIAKDATAASTQAFGLITGVLREKWGIDSKSVQVLLAQNGTHEW</sequence>
<gene>
    <name evidence="3" type="ORF">B4V02_10000</name>
</gene>
<evidence type="ECO:0000256" key="1">
    <source>
        <dbReference type="SAM" id="MobiDB-lite"/>
    </source>
</evidence>
<dbReference type="KEGG" id="pkb:B4V02_10000"/>
<feature type="region of interest" description="Disordered" evidence="1">
    <location>
        <begin position="192"/>
        <end position="216"/>
    </location>
</feature>
<dbReference type="AlphaFoldDB" id="A0A222WKH4"/>
<name>A0A222WKH4_9BACL</name>
<accession>A0A222WKH4</accession>
<keyword evidence="2" id="KW-1133">Transmembrane helix</keyword>
<organism evidence="3 4">
    <name type="scientific">Paenibacillus kribbensis</name>
    <dbReference type="NCBI Taxonomy" id="172713"/>
    <lineage>
        <taxon>Bacteria</taxon>
        <taxon>Bacillati</taxon>
        <taxon>Bacillota</taxon>
        <taxon>Bacilli</taxon>
        <taxon>Bacillales</taxon>
        <taxon>Paenibacillaceae</taxon>
        <taxon>Paenibacillus</taxon>
    </lineage>
</organism>
<dbReference type="RefSeq" id="WP_094154660.1">
    <property type="nucleotide sequence ID" value="NZ_CP020028.1"/>
</dbReference>
<dbReference type="InterPro" id="IPR014245">
    <property type="entry name" value="Spore_III_AF"/>
</dbReference>
<dbReference type="OrthoDB" id="2375554at2"/>
<proteinExistence type="predicted"/>
<dbReference type="NCBIfam" id="TIGR02896">
    <property type="entry name" value="spore_III_AF"/>
    <property type="match status" value="1"/>
</dbReference>
<dbReference type="Proteomes" id="UP000214666">
    <property type="component" value="Chromosome"/>
</dbReference>
<feature type="transmembrane region" description="Helical" evidence="2">
    <location>
        <begin position="6"/>
        <end position="25"/>
    </location>
</feature>
<feature type="compositionally biased region" description="Polar residues" evidence="1">
    <location>
        <begin position="193"/>
        <end position="209"/>
    </location>
</feature>
<evidence type="ECO:0000313" key="4">
    <source>
        <dbReference type="Proteomes" id="UP000214666"/>
    </source>
</evidence>